<dbReference type="AlphaFoldDB" id="A0A1X6Y2X1"/>
<feature type="transmembrane region" description="Helical" evidence="1">
    <location>
        <begin position="58"/>
        <end position="78"/>
    </location>
</feature>
<feature type="transmembrane region" description="Helical" evidence="1">
    <location>
        <begin position="90"/>
        <end position="110"/>
    </location>
</feature>
<feature type="transmembrane region" description="Helical" evidence="1">
    <location>
        <begin position="116"/>
        <end position="136"/>
    </location>
</feature>
<evidence type="ECO:0000256" key="1">
    <source>
        <dbReference type="SAM" id="Phobius"/>
    </source>
</evidence>
<keyword evidence="1" id="KW-1133">Transmembrane helix</keyword>
<dbReference type="EMBL" id="FWFK01000001">
    <property type="protein sequence ID" value="SLN09679.1"/>
    <property type="molecule type" value="Genomic_DNA"/>
</dbReference>
<dbReference type="RefSeq" id="WP_085789853.1">
    <property type="nucleotide sequence ID" value="NZ_FWFK01000001.1"/>
</dbReference>
<accession>A0A1X6Y2X1</accession>
<protein>
    <recommendedName>
        <fullName evidence="2">Heparan-alpha-glucosaminide N-acetyltransferase catalytic domain-containing protein</fullName>
    </recommendedName>
</protein>
<name>A0A1X6Y2X1_9RHOB</name>
<organism evidence="3 4">
    <name type="scientific">Roseivivax jejudonensis</name>
    <dbReference type="NCBI Taxonomy" id="1529041"/>
    <lineage>
        <taxon>Bacteria</taxon>
        <taxon>Pseudomonadati</taxon>
        <taxon>Pseudomonadota</taxon>
        <taxon>Alphaproteobacteria</taxon>
        <taxon>Rhodobacterales</taxon>
        <taxon>Roseobacteraceae</taxon>
        <taxon>Roseivivax</taxon>
    </lineage>
</organism>
<evidence type="ECO:0000313" key="3">
    <source>
        <dbReference type="EMBL" id="SLN09679.1"/>
    </source>
</evidence>
<dbReference type="Proteomes" id="UP000193570">
    <property type="component" value="Unassembled WGS sequence"/>
</dbReference>
<feature type="transmembrane region" description="Helical" evidence="1">
    <location>
        <begin position="20"/>
        <end position="38"/>
    </location>
</feature>
<feature type="domain" description="Heparan-alpha-glucosaminide N-acetyltransferase catalytic" evidence="2">
    <location>
        <begin position="18"/>
        <end position="235"/>
    </location>
</feature>
<evidence type="ECO:0000259" key="2">
    <source>
        <dbReference type="Pfam" id="PF07786"/>
    </source>
</evidence>
<keyword evidence="1" id="KW-0812">Transmembrane</keyword>
<keyword evidence="1" id="KW-0472">Membrane</keyword>
<gene>
    <name evidence="3" type="ORF">ROJ8625_00052</name>
</gene>
<evidence type="ECO:0000313" key="4">
    <source>
        <dbReference type="Proteomes" id="UP000193570"/>
    </source>
</evidence>
<reference evidence="3 4" key="1">
    <citation type="submission" date="2017-03" db="EMBL/GenBank/DDBJ databases">
        <authorList>
            <person name="Afonso C.L."/>
            <person name="Miller P.J."/>
            <person name="Scott M.A."/>
            <person name="Spackman E."/>
            <person name="Goraichik I."/>
            <person name="Dimitrov K.M."/>
            <person name="Suarez D.L."/>
            <person name="Swayne D.E."/>
        </authorList>
    </citation>
    <scope>NUCLEOTIDE SEQUENCE [LARGE SCALE GENOMIC DNA]</scope>
    <source>
        <strain evidence="3 4">CECT 8625</strain>
    </source>
</reference>
<sequence>MVTRTNPSHSDGRAAAGRVVWLDIARVCALGGMVIFHFVRDLEVFGLLAPGTTSQGAWAWIARLIAGSFVGLSGISVVLVHGRGFRVREWLRHCVTVTAAAVAVTAATFVAVPDRFVYFGILHAIATFGVLAPLWVRLSSVELVAAALAILLLHGVAGRAIFDAPWMAWTGLGRSVPPTLDLIPVVPWLAIFLIGIALGRAIGVARFDRMRTLREIPVVTVLGRHSLAVYVIHQPILLAVLWCAMALTR</sequence>
<proteinExistence type="predicted"/>
<feature type="transmembrane region" description="Helical" evidence="1">
    <location>
        <begin position="227"/>
        <end position="247"/>
    </location>
</feature>
<feature type="transmembrane region" description="Helical" evidence="1">
    <location>
        <begin position="182"/>
        <end position="207"/>
    </location>
</feature>
<feature type="transmembrane region" description="Helical" evidence="1">
    <location>
        <begin position="143"/>
        <end position="162"/>
    </location>
</feature>
<dbReference type="InterPro" id="IPR012429">
    <property type="entry name" value="HGSNAT_cat"/>
</dbReference>
<dbReference type="Pfam" id="PF07786">
    <property type="entry name" value="HGSNAT_cat"/>
    <property type="match status" value="1"/>
</dbReference>
<dbReference type="OrthoDB" id="9807591at2"/>
<keyword evidence="4" id="KW-1185">Reference proteome</keyword>